<keyword evidence="2" id="KW-1185">Reference proteome</keyword>
<gene>
    <name evidence="1" type="ORF">C2G38_2214930</name>
</gene>
<dbReference type="EMBL" id="QKWP01001684">
    <property type="protein sequence ID" value="RIB07272.1"/>
    <property type="molecule type" value="Genomic_DNA"/>
</dbReference>
<comment type="caution">
    <text evidence="1">The sequence shown here is derived from an EMBL/GenBank/DDBJ whole genome shotgun (WGS) entry which is preliminary data.</text>
</comment>
<proteinExistence type="predicted"/>
<accession>A0A397UAJ6</accession>
<protein>
    <submittedName>
        <fullName evidence="1">Uncharacterized protein</fullName>
    </submittedName>
</protein>
<organism evidence="1 2">
    <name type="scientific">Gigaspora rosea</name>
    <dbReference type="NCBI Taxonomy" id="44941"/>
    <lineage>
        <taxon>Eukaryota</taxon>
        <taxon>Fungi</taxon>
        <taxon>Fungi incertae sedis</taxon>
        <taxon>Mucoromycota</taxon>
        <taxon>Glomeromycotina</taxon>
        <taxon>Glomeromycetes</taxon>
        <taxon>Diversisporales</taxon>
        <taxon>Gigasporaceae</taxon>
        <taxon>Gigaspora</taxon>
    </lineage>
</organism>
<dbReference type="OrthoDB" id="2365019at2759"/>
<dbReference type="Proteomes" id="UP000266673">
    <property type="component" value="Unassembled WGS sequence"/>
</dbReference>
<evidence type="ECO:0000313" key="1">
    <source>
        <dbReference type="EMBL" id="RIB07272.1"/>
    </source>
</evidence>
<evidence type="ECO:0000313" key="2">
    <source>
        <dbReference type="Proteomes" id="UP000266673"/>
    </source>
</evidence>
<dbReference type="AlphaFoldDB" id="A0A397UAJ6"/>
<sequence length="266" mass="31002">MGYKSWFSKSPRSILRELQLYENGDYPFNREALTNLMHKKVLAMCQLRSELLRSRNITAIDKLLKTYKQNIGIPPENNEQISLEDSKEELSDDDMEDDYMQCDSFSLDESEISTDLYEEAMLQDDIHPADNLAAKWKLADIFVDTLVQPDSINLLLGEKKKCKNYEPRKQCKSTIRRVREIFWGQNLIALRASDRNRLNQRNLKKGKTKDSELQAKPLYVNALKSLSKLDVQYKEVPETNLSFPVTVLAKQNAMNKEDIFTKRRIE</sequence>
<reference evidence="1 2" key="1">
    <citation type="submission" date="2018-06" db="EMBL/GenBank/DDBJ databases">
        <title>Comparative genomics reveals the genomic features of Rhizophagus irregularis, R. cerebriforme, R. diaphanum and Gigaspora rosea, and their symbiotic lifestyle signature.</title>
        <authorList>
            <person name="Morin E."/>
            <person name="San Clemente H."/>
            <person name="Chen E.C.H."/>
            <person name="De La Providencia I."/>
            <person name="Hainaut M."/>
            <person name="Kuo A."/>
            <person name="Kohler A."/>
            <person name="Murat C."/>
            <person name="Tang N."/>
            <person name="Roy S."/>
            <person name="Loubradou J."/>
            <person name="Henrissat B."/>
            <person name="Grigoriev I.V."/>
            <person name="Corradi N."/>
            <person name="Roux C."/>
            <person name="Martin F.M."/>
        </authorList>
    </citation>
    <scope>NUCLEOTIDE SEQUENCE [LARGE SCALE GENOMIC DNA]</scope>
    <source>
        <strain evidence="1 2">DAOM 194757</strain>
    </source>
</reference>
<name>A0A397UAJ6_9GLOM</name>